<protein>
    <submittedName>
        <fullName evidence="1">Uncharacterized protein</fullName>
    </submittedName>
</protein>
<evidence type="ECO:0000313" key="2">
    <source>
        <dbReference type="Proteomes" id="UP000284403"/>
    </source>
</evidence>
<dbReference type="EMBL" id="MKKU01000859">
    <property type="protein sequence ID" value="RNF00844.1"/>
    <property type="molecule type" value="Genomic_DNA"/>
</dbReference>
<sequence length="285" mass="31862">MQRCLAPLLHRIERVGRAAWAHDACRAKGNRQEGEVYSEVDEAALRHPFSSSPVLSRLMTTEEALRRISSVYRPDTYAYGLFSARVLLHEARDRGLLDPGIDAGRFFVHPVTLIRHPEMFSQFFGADRSPFFSEMLQQLLAAHDAADSPVVRMCALQGVDTAGWVPFLRGLCLCVIVGDPILSEAGFVIEDLLLGGIPHDSLSIPGEYSERGVSVADMLLEAATELGSLRLSELSLSVYRQFIAETPYAVSKRLAVCVTQSERRHLDWNLRCLSRKQRGRLRLAR</sequence>
<dbReference type="OrthoDB" id="272344at2759"/>
<proteinExistence type="predicted"/>
<evidence type="ECO:0000313" key="1">
    <source>
        <dbReference type="EMBL" id="RNF00844.1"/>
    </source>
</evidence>
<dbReference type="RefSeq" id="XP_029224331.1">
    <property type="nucleotide sequence ID" value="XM_029375567.1"/>
</dbReference>
<name>A0A422N5T7_9TRYP</name>
<accession>A0A422N5T7</accession>
<dbReference type="GeneID" id="40322335"/>
<keyword evidence="2" id="KW-1185">Reference proteome</keyword>
<organism evidence="1 2">
    <name type="scientific">Trypanosoma conorhini</name>
    <dbReference type="NCBI Taxonomy" id="83891"/>
    <lineage>
        <taxon>Eukaryota</taxon>
        <taxon>Discoba</taxon>
        <taxon>Euglenozoa</taxon>
        <taxon>Kinetoplastea</taxon>
        <taxon>Metakinetoplastina</taxon>
        <taxon>Trypanosomatida</taxon>
        <taxon>Trypanosomatidae</taxon>
        <taxon>Trypanosoma</taxon>
    </lineage>
</organism>
<comment type="caution">
    <text evidence="1">The sequence shown here is derived from an EMBL/GenBank/DDBJ whole genome shotgun (WGS) entry which is preliminary data.</text>
</comment>
<gene>
    <name evidence="1" type="ORF">Tco025E_08724</name>
</gene>
<reference evidence="1 2" key="1">
    <citation type="journal article" date="2018" name="BMC Genomics">
        <title>Genomic comparison of Trypanosoma conorhini and Trypanosoma rangeli to Trypanosoma cruzi strains of high and low virulence.</title>
        <authorList>
            <person name="Bradwell K.R."/>
            <person name="Koparde V.N."/>
            <person name="Matveyev A.V."/>
            <person name="Serrano M.G."/>
            <person name="Alves J.M."/>
            <person name="Parikh H."/>
            <person name="Huang B."/>
            <person name="Lee V."/>
            <person name="Espinosa-Alvarez O."/>
            <person name="Ortiz P.A."/>
            <person name="Costa-Martins A.G."/>
            <person name="Teixeira M.M."/>
            <person name="Buck G.A."/>
        </authorList>
    </citation>
    <scope>NUCLEOTIDE SEQUENCE [LARGE SCALE GENOMIC DNA]</scope>
    <source>
        <strain evidence="1 2">025E</strain>
    </source>
</reference>
<dbReference type="AlphaFoldDB" id="A0A422N5T7"/>
<dbReference type="Proteomes" id="UP000284403">
    <property type="component" value="Unassembled WGS sequence"/>
</dbReference>